<dbReference type="RefSeq" id="WP_204040644.1">
    <property type="nucleotide sequence ID" value="NZ_BOOA01000013.1"/>
</dbReference>
<reference evidence="1" key="1">
    <citation type="submission" date="2021-01" db="EMBL/GenBank/DDBJ databases">
        <title>Whole genome shotgun sequence of Acrocarpospora phusangensis NBRC 108782.</title>
        <authorList>
            <person name="Komaki H."/>
            <person name="Tamura T."/>
        </authorList>
    </citation>
    <scope>NUCLEOTIDE SEQUENCE</scope>
    <source>
        <strain evidence="1">NBRC 108782</strain>
    </source>
</reference>
<gene>
    <name evidence="1" type="ORF">Aph01nite_21760</name>
</gene>
<accession>A0A919UJI2</accession>
<keyword evidence="2" id="KW-1185">Reference proteome</keyword>
<dbReference type="EMBL" id="BOOA01000013">
    <property type="protein sequence ID" value="GIH23866.1"/>
    <property type="molecule type" value="Genomic_DNA"/>
</dbReference>
<proteinExistence type="predicted"/>
<organism evidence="1 2">
    <name type="scientific">Acrocarpospora phusangensis</name>
    <dbReference type="NCBI Taxonomy" id="1070424"/>
    <lineage>
        <taxon>Bacteria</taxon>
        <taxon>Bacillati</taxon>
        <taxon>Actinomycetota</taxon>
        <taxon>Actinomycetes</taxon>
        <taxon>Streptosporangiales</taxon>
        <taxon>Streptosporangiaceae</taxon>
        <taxon>Acrocarpospora</taxon>
    </lineage>
</organism>
<sequence>MTMVLVRPARLDLDAFARTVSLHPDVVRRLVALGLLEASADAAGALWLPADQLARVGRIQRLRAGFALNYAALGLVMDLLDRIAELEEATRGR</sequence>
<name>A0A919UJI2_9ACTN</name>
<comment type="caution">
    <text evidence="1">The sequence shown here is derived from an EMBL/GenBank/DDBJ whole genome shotgun (WGS) entry which is preliminary data.</text>
</comment>
<evidence type="ECO:0008006" key="3">
    <source>
        <dbReference type="Google" id="ProtNLM"/>
    </source>
</evidence>
<evidence type="ECO:0000313" key="2">
    <source>
        <dbReference type="Proteomes" id="UP000640052"/>
    </source>
</evidence>
<dbReference type="Proteomes" id="UP000640052">
    <property type="component" value="Unassembled WGS sequence"/>
</dbReference>
<evidence type="ECO:0000313" key="1">
    <source>
        <dbReference type="EMBL" id="GIH23866.1"/>
    </source>
</evidence>
<dbReference type="Gene3D" id="1.10.1660.10">
    <property type="match status" value="1"/>
</dbReference>
<protein>
    <recommendedName>
        <fullName evidence="3">MerR family transcriptional regulator</fullName>
    </recommendedName>
</protein>
<dbReference type="Pfam" id="PF13591">
    <property type="entry name" value="MerR_2"/>
    <property type="match status" value="1"/>
</dbReference>
<dbReference type="AlphaFoldDB" id="A0A919UJI2"/>